<dbReference type="InterPro" id="IPR040023">
    <property type="entry name" value="WBP4"/>
</dbReference>
<dbReference type="GO" id="GO:0071011">
    <property type="term" value="C:precatalytic spliceosome"/>
    <property type="evidence" value="ECO:0007669"/>
    <property type="project" value="TreeGrafter"/>
</dbReference>
<dbReference type="PANTHER" id="PTHR13173">
    <property type="entry name" value="WW DOMAIN BINDING PROTEIN 4"/>
    <property type="match status" value="1"/>
</dbReference>
<dbReference type="Proteomes" id="UP000786811">
    <property type="component" value="Unassembled WGS sequence"/>
</dbReference>
<evidence type="ECO:0000256" key="3">
    <source>
        <dbReference type="ARBA" id="ARBA00022771"/>
    </source>
</evidence>
<feature type="domain" description="Matrin-type" evidence="6">
    <location>
        <begin position="11"/>
        <end position="42"/>
    </location>
</feature>
<accession>A0A8J2MLE5</accession>
<dbReference type="Gene3D" id="3.30.160.60">
    <property type="entry name" value="Classic Zinc Finger"/>
    <property type="match status" value="1"/>
</dbReference>
<evidence type="ECO:0000259" key="6">
    <source>
        <dbReference type="PROSITE" id="PS50171"/>
    </source>
</evidence>
<dbReference type="GO" id="GO:0000398">
    <property type="term" value="P:mRNA splicing, via spliceosome"/>
    <property type="evidence" value="ECO:0007669"/>
    <property type="project" value="InterPro"/>
</dbReference>
<keyword evidence="8" id="KW-1185">Reference proteome</keyword>
<dbReference type="PANTHER" id="PTHR13173:SF10">
    <property type="entry name" value="WW DOMAIN-BINDING PROTEIN 4"/>
    <property type="match status" value="1"/>
</dbReference>
<dbReference type="SMART" id="SM00451">
    <property type="entry name" value="ZnF_U1"/>
    <property type="match status" value="1"/>
</dbReference>
<evidence type="ECO:0000256" key="1">
    <source>
        <dbReference type="ARBA" id="ARBA00004123"/>
    </source>
</evidence>
<proteinExistence type="predicted"/>
<evidence type="ECO:0000256" key="5">
    <source>
        <dbReference type="ARBA" id="ARBA00023242"/>
    </source>
</evidence>
<dbReference type="OrthoDB" id="191651at2759"/>
<sequence length="240" mass="27627">MADYWQSQDRKFCDFCKCWIADNRASIDFHKNGKKHKESASKRVKMIYKNSTKQTKIQKKIECDLENMEKAALAAYIKDLEGNTVDITAQEIMKNKRNRIDEPIVVSPNQVPEVLSVRNSRLESSKNLPVDVVFCDPTTFYRAYRRDYSVPDRVDPYGPWTSVEIKSPKIVDLQLPAKRVIQVVTPVVKETRHWPVYQVVSEVYILVPALLGLKGNLEMTLASRLSTHANLGHMDTEKQQ</sequence>
<evidence type="ECO:0000313" key="7">
    <source>
        <dbReference type="EMBL" id="CAG5093705.1"/>
    </source>
</evidence>
<dbReference type="PROSITE" id="PS50171">
    <property type="entry name" value="ZF_MATRIN"/>
    <property type="match status" value="1"/>
</dbReference>
<keyword evidence="4" id="KW-0862">Zinc</keyword>
<dbReference type="GO" id="GO:0008324">
    <property type="term" value="F:monoatomic cation transmembrane transporter activity"/>
    <property type="evidence" value="ECO:0007669"/>
    <property type="project" value="InterPro"/>
</dbReference>
<comment type="subcellular location">
    <subcellularLocation>
        <location evidence="1">Nucleus</location>
    </subcellularLocation>
</comment>
<dbReference type="EMBL" id="CAJNRD030001120">
    <property type="protein sequence ID" value="CAG5093705.1"/>
    <property type="molecule type" value="Genomic_DNA"/>
</dbReference>
<dbReference type="GO" id="GO:0008270">
    <property type="term" value="F:zinc ion binding"/>
    <property type="evidence" value="ECO:0007669"/>
    <property type="project" value="UniProtKB-KW"/>
</dbReference>
<dbReference type="InterPro" id="IPR036739">
    <property type="entry name" value="SLC41_membr_dom_sf"/>
</dbReference>
<dbReference type="GO" id="GO:0003723">
    <property type="term" value="F:RNA binding"/>
    <property type="evidence" value="ECO:0007669"/>
    <property type="project" value="TreeGrafter"/>
</dbReference>
<dbReference type="AlphaFoldDB" id="A0A8J2MLE5"/>
<evidence type="ECO:0000313" key="8">
    <source>
        <dbReference type="Proteomes" id="UP000786811"/>
    </source>
</evidence>
<keyword evidence="3" id="KW-0863">Zinc-finger</keyword>
<dbReference type="Pfam" id="PF06220">
    <property type="entry name" value="zf-U1"/>
    <property type="match status" value="1"/>
</dbReference>
<organism evidence="7 8">
    <name type="scientific">Cotesia congregata</name>
    <name type="common">Parasitoid wasp</name>
    <name type="synonym">Apanteles congregatus</name>
    <dbReference type="NCBI Taxonomy" id="51543"/>
    <lineage>
        <taxon>Eukaryota</taxon>
        <taxon>Metazoa</taxon>
        <taxon>Ecdysozoa</taxon>
        <taxon>Arthropoda</taxon>
        <taxon>Hexapoda</taxon>
        <taxon>Insecta</taxon>
        <taxon>Pterygota</taxon>
        <taxon>Neoptera</taxon>
        <taxon>Endopterygota</taxon>
        <taxon>Hymenoptera</taxon>
        <taxon>Apocrita</taxon>
        <taxon>Ichneumonoidea</taxon>
        <taxon>Braconidae</taxon>
        <taxon>Microgastrinae</taxon>
        <taxon>Cotesia</taxon>
    </lineage>
</organism>
<dbReference type="InterPro" id="IPR013085">
    <property type="entry name" value="U1-CZ_Znf_C2H2"/>
</dbReference>
<keyword evidence="5" id="KW-0539">Nucleus</keyword>
<dbReference type="InterPro" id="IPR003604">
    <property type="entry name" value="Matrin/U1-like-C_Znf_C2H2"/>
</dbReference>
<name>A0A8J2MLE5_COTCN</name>
<reference evidence="7" key="1">
    <citation type="submission" date="2021-04" db="EMBL/GenBank/DDBJ databases">
        <authorList>
            <person name="Chebbi M.A.C M."/>
        </authorList>
    </citation>
    <scope>NUCLEOTIDE SEQUENCE</scope>
</reference>
<dbReference type="InterPro" id="IPR000690">
    <property type="entry name" value="Matrin/U1-C_Znf_C2H2"/>
</dbReference>
<gene>
    <name evidence="7" type="ORF">HICCMSTLAB_LOCUS7031</name>
</gene>
<keyword evidence="2" id="KW-0479">Metal-binding</keyword>
<evidence type="ECO:0000256" key="2">
    <source>
        <dbReference type="ARBA" id="ARBA00022723"/>
    </source>
</evidence>
<dbReference type="SUPFAM" id="SSF161093">
    <property type="entry name" value="MgtE membrane domain-like"/>
    <property type="match status" value="1"/>
</dbReference>
<comment type="caution">
    <text evidence="7">The sequence shown here is derived from an EMBL/GenBank/DDBJ whole genome shotgun (WGS) entry which is preliminary data.</text>
</comment>
<dbReference type="Gene3D" id="1.10.357.20">
    <property type="entry name" value="SLC41 divalent cation transporters, integral membrane domain"/>
    <property type="match status" value="1"/>
</dbReference>
<evidence type="ECO:0000256" key="4">
    <source>
        <dbReference type="ARBA" id="ARBA00022833"/>
    </source>
</evidence>
<protein>
    <submittedName>
        <fullName evidence="7">Similar to WBP4: WW domain-binding protein 4 (Gallus gallus)</fullName>
    </submittedName>
</protein>